<dbReference type="Proteomes" id="UP000199665">
    <property type="component" value="Unassembled WGS sequence"/>
</dbReference>
<name>A0ABY0YUW1_9PSED</name>
<comment type="caution">
    <text evidence="1">The sequence shown here is derived from an EMBL/GenBank/DDBJ whole genome shotgun (WGS) entry which is preliminary data.</text>
</comment>
<accession>A0ABY0YUW1</accession>
<evidence type="ECO:0000313" key="1">
    <source>
        <dbReference type="EMBL" id="SEE00228.1"/>
    </source>
</evidence>
<keyword evidence="2" id="KW-1185">Reference proteome</keyword>
<dbReference type="EMBL" id="FNRV01000002">
    <property type="protein sequence ID" value="SEE00228.1"/>
    <property type="molecule type" value="Genomic_DNA"/>
</dbReference>
<sequence>MVAHDNTVSEANVGQGSNASQLNHSDIVFSTSGSYMTNSVSFDYSTNNLGGSVLDEEHFFDASVGASEETISFNFNVVVEGETFANIDRVTFVELLDGEIIRGFDAVSKMEHVRDLVISSSNYVGAQVFN</sequence>
<organism evidence="1 2">
    <name type="scientific">Pseudomonas mohnii</name>
    <dbReference type="NCBI Taxonomy" id="395600"/>
    <lineage>
        <taxon>Bacteria</taxon>
        <taxon>Pseudomonadati</taxon>
        <taxon>Pseudomonadota</taxon>
        <taxon>Gammaproteobacteria</taxon>
        <taxon>Pseudomonadales</taxon>
        <taxon>Pseudomonadaceae</taxon>
        <taxon>Pseudomonas</taxon>
    </lineage>
</organism>
<evidence type="ECO:0000313" key="2">
    <source>
        <dbReference type="Proteomes" id="UP000199665"/>
    </source>
</evidence>
<reference evidence="1 2" key="1">
    <citation type="submission" date="2016-10" db="EMBL/GenBank/DDBJ databases">
        <authorList>
            <person name="Varghese N."/>
            <person name="Submissions S."/>
        </authorList>
    </citation>
    <scope>NUCLEOTIDE SEQUENCE [LARGE SCALE GENOMIC DNA]</scope>
    <source>
        <strain evidence="1 2">DSM 18327</strain>
    </source>
</reference>
<feature type="non-terminal residue" evidence="1">
    <location>
        <position position="130"/>
    </location>
</feature>
<gene>
    <name evidence="1" type="ORF">SAMN05216205_6116</name>
</gene>
<protein>
    <submittedName>
        <fullName evidence="1">Uncharacterized protein</fullName>
    </submittedName>
</protein>
<proteinExistence type="predicted"/>